<evidence type="ECO:0000259" key="4">
    <source>
        <dbReference type="Pfam" id="PF02678"/>
    </source>
</evidence>
<feature type="domain" description="Pirin N-terminal" evidence="4">
    <location>
        <begin position="13"/>
        <end position="120"/>
    </location>
</feature>
<dbReference type="Pfam" id="PF02678">
    <property type="entry name" value="Pirin"/>
    <property type="match status" value="1"/>
</dbReference>
<dbReference type="PIRSF" id="PIRSF006232">
    <property type="entry name" value="Pirin"/>
    <property type="match status" value="1"/>
</dbReference>
<feature type="domain" description="Quercetin 2,3-dioxygenase C-terminal cupin" evidence="5">
    <location>
        <begin position="152"/>
        <end position="232"/>
    </location>
</feature>
<keyword evidence="2" id="KW-0408">Iron</keyword>
<evidence type="ECO:0000256" key="2">
    <source>
        <dbReference type="PIRSR" id="PIRSR006232-1"/>
    </source>
</evidence>
<sequence length="247" mass="27597">MLTVRRKDEIFEKDGGWFRARWHFSFDEYRDPEQDGVGALRVFNDDQIVGGAAWPMHPHRDVESLTYIARGRFEHADSLGNGGQLHEGAAQVMDFGHEGALHSERNASEDDPVRFIQFWILPSDPELRSGVQQRQYTAQDRRNRWLQIMGPVGEEGLDLSQNARVFVAQLPAGRSLDHVLAPGRGAYLYLIEGAGVFDDEEDVFAGDAAKVTGAHELTVEATEDAELILIDVPLDFQPVGVWATPNS</sequence>
<dbReference type="Pfam" id="PF17954">
    <property type="entry name" value="Pirin_C_2"/>
    <property type="match status" value="1"/>
</dbReference>
<evidence type="ECO:0000256" key="1">
    <source>
        <dbReference type="ARBA" id="ARBA00008416"/>
    </source>
</evidence>
<evidence type="ECO:0000259" key="5">
    <source>
        <dbReference type="Pfam" id="PF17954"/>
    </source>
</evidence>
<comment type="cofactor">
    <cofactor evidence="2">
        <name>Fe cation</name>
        <dbReference type="ChEBI" id="CHEBI:24875"/>
    </cofactor>
    <text evidence="2">Binds 1 Fe cation per subunit.</text>
</comment>
<dbReference type="EMBL" id="CP070499">
    <property type="protein sequence ID" value="QSB15425.1"/>
    <property type="molecule type" value="Genomic_DNA"/>
</dbReference>
<dbReference type="RefSeq" id="WP_239677607.1">
    <property type="nucleotide sequence ID" value="NZ_CP070499.1"/>
</dbReference>
<dbReference type="Gene3D" id="2.60.120.10">
    <property type="entry name" value="Jelly Rolls"/>
    <property type="match status" value="2"/>
</dbReference>
<dbReference type="AlphaFoldDB" id="A0A895YH91"/>
<dbReference type="SUPFAM" id="SSF51182">
    <property type="entry name" value="RmlC-like cupins"/>
    <property type="match status" value="1"/>
</dbReference>
<evidence type="ECO:0000313" key="6">
    <source>
        <dbReference type="EMBL" id="QSB15425.1"/>
    </source>
</evidence>
<feature type="binding site" evidence="2">
    <location>
        <position position="104"/>
    </location>
    <ligand>
        <name>Fe cation</name>
        <dbReference type="ChEBI" id="CHEBI:24875"/>
    </ligand>
</feature>
<dbReference type="PANTHER" id="PTHR43212:SF3">
    <property type="entry name" value="QUERCETIN 2,3-DIOXYGENASE"/>
    <property type="match status" value="1"/>
</dbReference>
<feature type="binding site" evidence="2">
    <location>
        <position position="59"/>
    </location>
    <ligand>
        <name>Fe cation</name>
        <dbReference type="ChEBI" id="CHEBI:24875"/>
    </ligand>
</feature>
<reference evidence="6" key="1">
    <citation type="submission" date="2021-02" db="EMBL/GenBank/DDBJ databases">
        <title>Natrosporangium hydrolyticum gen. nov., sp. nov, a haloalkaliphilic actinobacterium from a soda solonchak soil.</title>
        <authorList>
            <person name="Sorokin D.Y."/>
            <person name="Khijniak T.V."/>
            <person name="Zakharycheva A.P."/>
            <person name="Boueva O.V."/>
            <person name="Ariskina E.V."/>
            <person name="Hahnke R.L."/>
            <person name="Bunk B."/>
            <person name="Sproer C."/>
            <person name="Schumann P."/>
            <person name="Evtushenko L.I."/>
            <person name="Kublanov I.V."/>
        </authorList>
    </citation>
    <scope>NUCLEOTIDE SEQUENCE</scope>
    <source>
        <strain evidence="6">DSM 106523</strain>
    </source>
</reference>
<protein>
    <submittedName>
        <fullName evidence="6">Pirin family protein</fullName>
    </submittedName>
</protein>
<feature type="binding site" evidence="2">
    <location>
        <position position="57"/>
    </location>
    <ligand>
        <name>Fe cation</name>
        <dbReference type="ChEBI" id="CHEBI:24875"/>
    </ligand>
</feature>
<dbReference type="KEGG" id="nhy:JQS43_03435"/>
<keyword evidence="7" id="KW-1185">Reference proteome</keyword>
<dbReference type="InterPro" id="IPR041602">
    <property type="entry name" value="Quercetinase_C"/>
</dbReference>
<dbReference type="Proteomes" id="UP000662857">
    <property type="component" value="Chromosome"/>
</dbReference>
<proteinExistence type="inferred from homology"/>
<gene>
    <name evidence="6" type="ORF">JQS43_03435</name>
</gene>
<dbReference type="PANTHER" id="PTHR43212">
    <property type="entry name" value="QUERCETIN 2,3-DIOXYGENASE"/>
    <property type="match status" value="1"/>
</dbReference>
<evidence type="ECO:0000313" key="7">
    <source>
        <dbReference type="Proteomes" id="UP000662857"/>
    </source>
</evidence>
<organism evidence="6 7">
    <name type="scientific">Natronosporangium hydrolyticum</name>
    <dbReference type="NCBI Taxonomy" id="2811111"/>
    <lineage>
        <taxon>Bacteria</taxon>
        <taxon>Bacillati</taxon>
        <taxon>Actinomycetota</taxon>
        <taxon>Actinomycetes</taxon>
        <taxon>Micromonosporales</taxon>
        <taxon>Micromonosporaceae</taxon>
        <taxon>Natronosporangium</taxon>
    </lineage>
</organism>
<dbReference type="GO" id="GO:0046872">
    <property type="term" value="F:metal ion binding"/>
    <property type="evidence" value="ECO:0007669"/>
    <property type="project" value="UniProtKB-KW"/>
</dbReference>
<comment type="similarity">
    <text evidence="1 3">Belongs to the pirin family.</text>
</comment>
<feature type="binding site" evidence="2">
    <location>
        <position position="102"/>
    </location>
    <ligand>
        <name>Fe cation</name>
        <dbReference type="ChEBI" id="CHEBI:24875"/>
    </ligand>
</feature>
<evidence type="ECO:0000256" key="3">
    <source>
        <dbReference type="RuleBase" id="RU003457"/>
    </source>
</evidence>
<dbReference type="InterPro" id="IPR012093">
    <property type="entry name" value="Pirin"/>
</dbReference>
<keyword evidence="2" id="KW-0479">Metal-binding</keyword>
<dbReference type="InterPro" id="IPR014710">
    <property type="entry name" value="RmlC-like_jellyroll"/>
</dbReference>
<accession>A0A895YH91</accession>
<dbReference type="InterPro" id="IPR003829">
    <property type="entry name" value="Pirin_N_dom"/>
</dbReference>
<dbReference type="InterPro" id="IPR011051">
    <property type="entry name" value="RmlC_Cupin_sf"/>
</dbReference>
<name>A0A895YH91_9ACTN</name>